<dbReference type="Gene3D" id="1.10.10.10">
    <property type="entry name" value="Winged helix-like DNA-binding domain superfamily/Winged helix DNA-binding domain"/>
    <property type="match status" value="2"/>
</dbReference>
<name>A0ABS7MLG2_9ACTN</name>
<feature type="transmembrane region" description="Helical" evidence="6">
    <location>
        <begin position="427"/>
        <end position="446"/>
    </location>
</feature>
<keyword evidence="5" id="KW-0804">Transcription</keyword>
<feature type="transmembrane region" description="Helical" evidence="6">
    <location>
        <begin position="483"/>
        <end position="502"/>
    </location>
</feature>
<feature type="transmembrane region" description="Helical" evidence="6">
    <location>
        <begin position="161"/>
        <end position="180"/>
    </location>
</feature>
<dbReference type="Pfam" id="PF00196">
    <property type="entry name" value="GerE"/>
    <property type="match status" value="1"/>
</dbReference>
<dbReference type="InterPro" id="IPR000792">
    <property type="entry name" value="Tscrpt_reg_LuxR_C"/>
</dbReference>
<feature type="transmembrane region" description="Helical" evidence="6">
    <location>
        <begin position="636"/>
        <end position="660"/>
    </location>
</feature>
<evidence type="ECO:0000313" key="8">
    <source>
        <dbReference type="EMBL" id="MBY4797888.1"/>
    </source>
</evidence>
<proteinExistence type="inferred from homology"/>
<dbReference type="SMART" id="SM00421">
    <property type="entry name" value="HTH_LUXR"/>
    <property type="match status" value="2"/>
</dbReference>
<dbReference type="SUPFAM" id="SSF46894">
    <property type="entry name" value="C-terminal effector domain of the bipartite response regulators"/>
    <property type="match status" value="2"/>
</dbReference>
<organism evidence="8 9">
    <name type="scientific">Collinsella ureilytica</name>
    <dbReference type="NCBI Taxonomy" id="2869515"/>
    <lineage>
        <taxon>Bacteria</taxon>
        <taxon>Bacillati</taxon>
        <taxon>Actinomycetota</taxon>
        <taxon>Coriobacteriia</taxon>
        <taxon>Coriobacteriales</taxon>
        <taxon>Coriobacteriaceae</taxon>
        <taxon>Collinsella</taxon>
    </lineage>
</organism>
<feature type="transmembrane region" description="Helical" evidence="6">
    <location>
        <begin position="563"/>
        <end position="582"/>
    </location>
</feature>
<keyword evidence="9" id="KW-1185">Reference proteome</keyword>
<evidence type="ECO:0000256" key="6">
    <source>
        <dbReference type="SAM" id="Phobius"/>
    </source>
</evidence>
<evidence type="ECO:0000313" key="9">
    <source>
        <dbReference type="Proteomes" id="UP000700908"/>
    </source>
</evidence>
<keyword evidence="4" id="KW-0238">DNA-binding</keyword>
<gene>
    <name evidence="8" type="ORF">K6V98_05930</name>
</gene>
<keyword evidence="6" id="KW-0812">Transmembrane</keyword>
<dbReference type="PANTHER" id="PTHR44688">
    <property type="entry name" value="DNA-BINDING TRANSCRIPTIONAL ACTIVATOR DEVR_DOSR"/>
    <property type="match status" value="1"/>
</dbReference>
<evidence type="ECO:0000256" key="3">
    <source>
        <dbReference type="ARBA" id="ARBA00023082"/>
    </source>
</evidence>
<feature type="transmembrane region" description="Helical" evidence="6">
    <location>
        <begin position="323"/>
        <end position="341"/>
    </location>
</feature>
<accession>A0ABS7MLG2</accession>
<protein>
    <submittedName>
        <fullName evidence="8">LuxR C-terminal-related transcriptional regulator</fullName>
    </submittedName>
</protein>
<dbReference type="EMBL" id="JAIMFO010000007">
    <property type="protein sequence ID" value="MBY4797888.1"/>
    <property type="molecule type" value="Genomic_DNA"/>
</dbReference>
<dbReference type="PRINTS" id="PR00038">
    <property type="entry name" value="HTHLUXR"/>
</dbReference>
<dbReference type="PROSITE" id="PS00622">
    <property type="entry name" value="HTH_LUXR_1"/>
    <property type="match status" value="1"/>
</dbReference>
<dbReference type="Pfam" id="PF08281">
    <property type="entry name" value="Sigma70_r4_2"/>
    <property type="match status" value="1"/>
</dbReference>
<feature type="transmembrane region" description="Helical" evidence="6">
    <location>
        <begin position="594"/>
        <end position="616"/>
    </location>
</feature>
<keyword evidence="3" id="KW-0731">Sigma factor</keyword>
<feature type="transmembrane region" description="Helical" evidence="6">
    <location>
        <begin position="514"/>
        <end position="535"/>
    </location>
</feature>
<feature type="transmembrane region" description="Helical" evidence="6">
    <location>
        <begin position="397"/>
        <end position="415"/>
    </location>
</feature>
<feature type="transmembrane region" description="Helical" evidence="6">
    <location>
        <begin position="100"/>
        <end position="119"/>
    </location>
</feature>
<dbReference type="InterPro" id="IPR036388">
    <property type="entry name" value="WH-like_DNA-bd_sf"/>
</dbReference>
<comment type="similarity">
    <text evidence="1">Belongs to the sigma-70 factor family. ECF subfamily.</text>
</comment>
<dbReference type="InterPro" id="IPR013249">
    <property type="entry name" value="RNA_pol_sigma70_r4_t2"/>
</dbReference>
<evidence type="ECO:0000256" key="2">
    <source>
        <dbReference type="ARBA" id="ARBA00023015"/>
    </source>
</evidence>
<evidence type="ECO:0000256" key="4">
    <source>
        <dbReference type="ARBA" id="ARBA00023125"/>
    </source>
</evidence>
<reference evidence="8 9" key="1">
    <citation type="submission" date="2021-08" db="EMBL/GenBank/DDBJ databases">
        <title>Collinsella faecalis sp. nov. isolated from swine faeces.</title>
        <authorList>
            <person name="Oh B.S."/>
            <person name="Lee J.H."/>
        </authorList>
    </citation>
    <scope>NUCLEOTIDE SEQUENCE [LARGE SCALE GENOMIC DNA]</scope>
    <source>
        <strain evidence="8 9">AGMB00827</strain>
    </source>
</reference>
<keyword evidence="6" id="KW-0472">Membrane</keyword>
<feature type="transmembrane region" description="Helical" evidence="6">
    <location>
        <begin position="61"/>
        <end position="80"/>
    </location>
</feature>
<dbReference type="PANTHER" id="PTHR44688:SF16">
    <property type="entry name" value="DNA-BINDING TRANSCRIPTIONAL ACTIVATOR DEVR_DOSR"/>
    <property type="match status" value="1"/>
</dbReference>
<keyword evidence="6" id="KW-1133">Transmembrane helix</keyword>
<evidence type="ECO:0000256" key="5">
    <source>
        <dbReference type="ARBA" id="ARBA00023163"/>
    </source>
</evidence>
<feature type="transmembrane region" description="Helical" evidence="6">
    <location>
        <begin position="452"/>
        <end position="471"/>
    </location>
</feature>
<evidence type="ECO:0000259" key="7">
    <source>
        <dbReference type="PROSITE" id="PS00622"/>
    </source>
</evidence>
<feature type="transmembrane region" description="Helical" evidence="6">
    <location>
        <begin position="357"/>
        <end position="377"/>
    </location>
</feature>
<feature type="transmembrane region" description="Helical" evidence="6">
    <location>
        <begin position="540"/>
        <end position="557"/>
    </location>
</feature>
<feature type="transmembrane region" description="Helical" evidence="6">
    <location>
        <begin position="28"/>
        <end position="49"/>
    </location>
</feature>
<sequence>MSIPLFILHGGWFIPAFQSMRVLAEMQIVISPLTGFLVGLSVIVSSQHGGSGRVNQKQKDCSFTSLVIPVLIIACLRQGLWYPMHIFGFSRDYGSVSRVLSLAMGVVAAVSIAFAVRTAKRGYLDGKARPRVLWILTAVGLGGLIWNLVTRGVRLGYAESLLVAFIAVGAICVSAIWLLVTSKERESDQPQDGDEVRHKEFFELLASYELTVRESEAVAAMLAGLSSSETAEELGIKASTVRSRLQRAYRRIGVRDADALRRKVLDDGNQRDSDETYDTSSDDDLDPCSVRHHMLLVALLVVLGATLLPVPGAGGIWGIGQDVIFATSAGMLLGSLGGFLLRKGNSCFTEKQSRVQGFLYLGLIVWLLCGVVVLLSIDGSAWWRPVWLKPFSLLPFIARVALIALDACMLIHVASSQAVCAHTAKKSCIYPLIFLVVGLIGVGLPISMVRPVLLGAGVVYIFIFQCRVGCIPASSSTKTEVKLSGYVLVGVVLLGLSLGGMVEEAWRELSGLSYWATSLPFALTLIASTCMVCLLIVRRIAMRLLLVLGAWVLLMHLLLIPPAIILCFICCISVIFILSMLIREADRQEAIIVLSYALIAFAIGSCGLAWVVNAVYDRLFFSHAMALKAYSGDVLLAQSVLLYLLAVMFLLGSIATVGLMRSIRTTERIHQLERVVVGNLDQRLHAFFISQGLSDLEAQVSTRIFHGYTSPEISEAINYSRGSINTARASSYKKLRVHSRLELIEAIRQGLGL</sequence>
<feature type="transmembrane region" description="Helical" evidence="6">
    <location>
        <begin position="131"/>
        <end position="149"/>
    </location>
</feature>
<dbReference type="InterPro" id="IPR016032">
    <property type="entry name" value="Sig_transdc_resp-reg_C-effctor"/>
</dbReference>
<keyword evidence="2" id="KW-0805">Transcription regulation</keyword>
<evidence type="ECO:0000256" key="1">
    <source>
        <dbReference type="ARBA" id="ARBA00010641"/>
    </source>
</evidence>
<feature type="domain" description="HTH luxR-type" evidence="7">
    <location>
        <begin position="707"/>
        <end position="734"/>
    </location>
</feature>
<feature type="transmembrane region" description="Helical" evidence="6">
    <location>
        <begin position="295"/>
        <end position="317"/>
    </location>
</feature>
<dbReference type="Proteomes" id="UP000700908">
    <property type="component" value="Unassembled WGS sequence"/>
</dbReference>
<comment type="caution">
    <text evidence="8">The sequence shown here is derived from an EMBL/GenBank/DDBJ whole genome shotgun (WGS) entry which is preliminary data.</text>
</comment>